<dbReference type="EMBL" id="GL377582">
    <property type="protein sequence ID" value="EFJ27491.1"/>
    <property type="molecule type" value="Genomic_DNA"/>
</dbReference>
<proteinExistence type="predicted"/>
<name>D8RKS0_SELML</name>
<dbReference type="EMBL" id="GL377686">
    <property type="protein sequence ID" value="EFJ07306.1"/>
    <property type="molecule type" value="Genomic_DNA"/>
</dbReference>
<dbReference type="AlphaFoldDB" id="D8RKS0"/>
<dbReference type="HOGENOM" id="CLU_2911023_0_0_1"/>
<feature type="non-terminal residue" evidence="2">
    <location>
        <position position="67"/>
    </location>
</feature>
<dbReference type="PANTHER" id="PTHR31579:SF39">
    <property type="entry name" value="OS01G0973600 PROTEIN"/>
    <property type="match status" value="1"/>
</dbReference>
<dbReference type="OrthoDB" id="691424at2759"/>
<reference evidence="2 3" key="1">
    <citation type="journal article" date="2011" name="Science">
        <title>The Selaginella genome identifies genetic changes associated with the evolution of vascular plants.</title>
        <authorList>
            <person name="Banks J.A."/>
            <person name="Nishiyama T."/>
            <person name="Hasebe M."/>
            <person name="Bowman J.L."/>
            <person name="Gribskov M."/>
            <person name="dePamphilis C."/>
            <person name="Albert V.A."/>
            <person name="Aono N."/>
            <person name="Aoyama T."/>
            <person name="Ambrose B.A."/>
            <person name="Ashton N.W."/>
            <person name="Axtell M.J."/>
            <person name="Barker E."/>
            <person name="Barker M.S."/>
            <person name="Bennetzen J.L."/>
            <person name="Bonawitz N.D."/>
            <person name="Chapple C."/>
            <person name="Cheng C."/>
            <person name="Correa L.G."/>
            <person name="Dacre M."/>
            <person name="DeBarry J."/>
            <person name="Dreyer I."/>
            <person name="Elias M."/>
            <person name="Engstrom E.M."/>
            <person name="Estelle M."/>
            <person name="Feng L."/>
            <person name="Finet C."/>
            <person name="Floyd S.K."/>
            <person name="Frommer W.B."/>
            <person name="Fujita T."/>
            <person name="Gramzow L."/>
            <person name="Gutensohn M."/>
            <person name="Harholt J."/>
            <person name="Hattori M."/>
            <person name="Heyl A."/>
            <person name="Hirai T."/>
            <person name="Hiwatashi Y."/>
            <person name="Ishikawa M."/>
            <person name="Iwata M."/>
            <person name="Karol K.G."/>
            <person name="Koehler B."/>
            <person name="Kolukisaoglu U."/>
            <person name="Kubo M."/>
            <person name="Kurata T."/>
            <person name="Lalonde S."/>
            <person name="Li K."/>
            <person name="Li Y."/>
            <person name="Litt A."/>
            <person name="Lyons E."/>
            <person name="Manning G."/>
            <person name="Maruyama T."/>
            <person name="Michael T.P."/>
            <person name="Mikami K."/>
            <person name="Miyazaki S."/>
            <person name="Morinaga S."/>
            <person name="Murata T."/>
            <person name="Mueller-Roeber B."/>
            <person name="Nelson D.R."/>
            <person name="Obara M."/>
            <person name="Oguri Y."/>
            <person name="Olmstead R.G."/>
            <person name="Onodera N."/>
            <person name="Petersen B.L."/>
            <person name="Pils B."/>
            <person name="Prigge M."/>
            <person name="Rensing S.A."/>
            <person name="Riano-Pachon D.M."/>
            <person name="Roberts A.W."/>
            <person name="Sato Y."/>
            <person name="Scheller H.V."/>
            <person name="Schulz B."/>
            <person name="Schulz C."/>
            <person name="Shakirov E.V."/>
            <person name="Shibagaki N."/>
            <person name="Shinohara N."/>
            <person name="Shippen D.E."/>
            <person name="Soerensen I."/>
            <person name="Sotooka R."/>
            <person name="Sugimoto N."/>
            <person name="Sugita M."/>
            <person name="Sumikawa N."/>
            <person name="Tanurdzic M."/>
            <person name="Theissen G."/>
            <person name="Ulvskov P."/>
            <person name="Wakazuki S."/>
            <person name="Weng J.K."/>
            <person name="Willats W.W."/>
            <person name="Wipf D."/>
            <person name="Wolf P.G."/>
            <person name="Yang L."/>
            <person name="Zimmer A.D."/>
            <person name="Zhu Q."/>
            <person name="Mitros T."/>
            <person name="Hellsten U."/>
            <person name="Loque D."/>
            <person name="Otillar R."/>
            <person name="Salamov A."/>
            <person name="Schmutz J."/>
            <person name="Shapiro H."/>
            <person name="Lindquist E."/>
            <person name="Lucas S."/>
            <person name="Rokhsar D."/>
            <person name="Grigoriev I.V."/>
        </authorList>
    </citation>
    <scope>NUCLEOTIDE SEQUENCE [LARGE SCALE GENOMIC DNA]</scope>
</reference>
<organism evidence="3">
    <name type="scientific">Selaginella moellendorffii</name>
    <name type="common">Spikemoss</name>
    <dbReference type="NCBI Taxonomy" id="88036"/>
    <lineage>
        <taxon>Eukaryota</taxon>
        <taxon>Viridiplantae</taxon>
        <taxon>Streptophyta</taxon>
        <taxon>Embryophyta</taxon>
        <taxon>Tracheophyta</taxon>
        <taxon>Lycopodiopsida</taxon>
        <taxon>Selaginellales</taxon>
        <taxon>Selaginellaceae</taxon>
        <taxon>Selaginella</taxon>
    </lineage>
</organism>
<evidence type="ECO:0000313" key="3">
    <source>
        <dbReference type="Proteomes" id="UP000001514"/>
    </source>
</evidence>
<dbReference type="Proteomes" id="UP000001514">
    <property type="component" value="Unassembled WGS sequence"/>
</dbReference>
<gene>
    <name evidence="1" type="ORF">SELMODRAFT_9256</name>
    <name evidence="2" type="ORF">SELMODRAFT_9258</name>
</gene>
<dbReference type="InParanoid" id="D8RKS0"/>
<dbReference type="Gramene" id="EFJ27491">
    <property type="protein sequence ID" value="EFJ27491"/>
    <property type="gene ID" value="SELMODRAFT_9258"/>
</dbReference>
<sequence>GDYEYVDVVFDSGGQAEDRRLILDLDFQSQFEIARPTPSYRAALKLLPVVFVGSVKKLHRVLEIMSE</sequence>
<dbReference type="InterPro" id="IPR006502">
    <property type="entry name" value="PDDEXK-like"/>
</dbReference>
<keyword evidence="3" id="KW-1185">Reference proteome</keyword>
<dbReference type="Gramene" id="EFJ07306">
    <property type="protein sequence ID" value="EFJ07306"/>
    <property type="gene ID" value="SELMODRAFT_9256"/>
</dbReference>
<dbReference type="Pfam" id="PF04720">
    <property type="entry name" value="PDDEXK_6"/>
    <property type="match status" value="1"/>
</dbReference>
<accession>D8RKS0</accession>
<protein>
    <submittedName>
        <fullName evidence="2">Uncharacterized protein</fullName>
    </submittedName>
</protein>
<evidence type="ECO:0000313" key="1">
    <source>
        <dbReference type="EMBL" id="EFJ07306.1"/>
    </source>
</evidence>
<dbReference type="KEGG" id="smo:SELMODRAFT_9256"/>
<dbReference type="KEGG" id="smo:SELMODRAFT_9258"/>
<evidence type="ECO:0000313" key="2">
    <source>
        <dbReference type="EMBL" id="EFJ27491.1"/>
    </source>
</evidence>
<dbReference type="PANTHER" id="PTHR31579">
    <property type="entry name" value="OS03G0796600 PROTEIN"/>
    <property type="match status" value="1"/>
</dbReference>
<feature type="non-terminal residue" evidence="2">
    <location>
        <position position="1"/>
    </location>
</feature>